<evidence type="ECO:0000313" key="2">
    <source>
        <dbReference type="Proteomes" id="UP001372834"/>
    </source>
</evidence>
<evidence type="ECO:0000313" key="1">
    <source>
        <dbReference type="EMBL" id="KAK6643460.1"/>
    </source>
</evidence>
<dbReference type="AlphaFoldDB" id="A0AAN8SEM0"/>
<dbReference type="EMBL" id="JAWJWE010000002">
    <property type="protein sequence ID" value="KAK6643460.1"/>
    <property type="molecule type" value="Genomic_DNA"/>
</dbReference>
<comment type="caution">
    <text evidence="1">The sequence shown here is derived from an EMBL/GenBank/DDBJ whole genome shotgun (WGS) entry which is preliminary data.</text>
</comment>
<gene>
    <name evidence="1" type="ORF">RUM43_004965</name>
</gene>
<name>A0AAN8SEM0_POLSC</name>
<proteinExistence type="predicted"/>
<accession>A0AAN8SEM0</accession>
<reference evidence="1 2" key="1">
    <citation type="submission" date="2023-10" db="EMBL/GenBank/DDBJ databases">
        <title>Genomes of two closely related lineages of the louse Polyplax serrata with different host specificities.</title>
        <authorList>
            <person name="Martinu J."/>
            <person name="Tarabai H."/>
            <person name="Stefka J."/>
            <person name="Hypsa V."/>
        </authorList>
    </citation>
    <scope>NUCLEOTIDE SEQUENCE [LARGE SCALE GENOMIC DNA]</scope>
    <source>
        <strain evidence="1">HR10_N</strain>
    </source>
</reference>
<sequence>MDGGTIKKGPQETKRTSAFFLMFCLKVGDVRQRWPTTALHRWRQMLALKKEPLACWLNTQA</sequence>
<dbReference type="Proteomes" id="UP001372834">
    <property type="component" value="Unassembled WGS sequence"/>
</dbReference>
<protein>
    <submittedName>
        <fullName evidence="1">Uncharacterized protein</fullName>
    </submittedName>
</protein>
<organism evidence="1 2">
    <name type="scientific">Polyplax serrata</name>
    <name type="common">Common mouse louse</name>
    <dbReference type="NCBI Taxonomy" id="468196"/>
    <lineage>
        <taxon>Eukaryota</taxon>
        <taxon>Metazoa</taxon>
        <taxon>Ecdysozoa</taxon>
        <taxon>Arthropoda</taxon>
        <taxon>Hexapoda</taxon>
        <taxon>Insecta</taxon>
        <taxon>Pterygota</taxon>
        <taxon>Neoptera</taxon>
        <taxon>Paraneoptera</taxon>
        <taxon>Psocodea</taxon>
        <taxon>Troctomorpha</taxon>
        <taxon>Phthiraptera</taxon>
        <taxon>Anoplura</taxon>
        <taxon>Polyplacidae</taxon>
        <taxon>Polyplax</taxon>
    </lineage>
</organism>